<name>A0ABT0UDW4_9BACT</name>
<dbReference type="RefSeq" id="WP_250933864.1">
    <property type="nucleotide sequence ID" value="NZ_JAMQBK010000148.1"/>
</dbReference>
<feature type="transmembrane region" description="Helical" evidence="1">
    <location>
        <begin position="295"/>
        <end position="312"/>
    </location>
</feature>
<dbReference type="EMBL" id="JAMQBK010000148">
    <property type="protein sequence ID" value="MCM2375244.1"/>
    <property type="molecule type" value="Genomic_DNA"/>
</dbReference>
<feature type="transmembrane region" description="Helical" evidence="1">
    <location>
        <begin position="352"/>
        <end position="372"/>
    </location>
</feature>
<comment type="caution">
    <text evidence="2">The sequence shown here is derived from an EMBL/GenBank/DDBJ whole genome shotgun (WGS) entry which is preliminary data.</text>
</comment>
<feature type="transmembrane region" description="Helical" evidence="1">
    <location>
        <begin position="114"/>
        <end position="132"/>
    </location>
</feature>
<feature type="transmembrane region" description="Helical" evidence="1">
    <location>
        <begin position="16"/>
        <end position="36"/>
    </location>
</feature>
<dbReference type="Proteomes" id="UP001202961">
    <property type="component" value="Unassembled WGS sequence"/>
</dbReference>
<evidence type="ECO:0008006" key="4">
    <source>
        <dbReference type="Google" id="ProtNLM"/>
    </source>
</evidence>
<evidence type="ECO:0000313" key="2">
    <source>
        <dbReference type="EMBL" id="MCM2375244.1"/>
    </source>
</evidence>
<keyword evidence="3" id="KW-1185">Reference proteome</keyword>
<feature type="transmembrane region" description="Helical" evidence="1">
    <location>
        <begin position="319"/>
        <end position="340"/>
    </location>
</feature>
<accession>A0ABT0UDW4</accession>
<feature type="transmembrane region" description="Helical" evidence="1">
    <location>
        <begin position="88"/>
        <end position="109"/>
    </location>
</feature>
<keyword evidence="1" id="KW-0812">Transmembrane</keyword>
<reference evidence="2 3" key="1">
    <citation type="journal article" date="2022" name="Syst. Appl. Microbiol.">
        <title>Rhodopirellula aestuarii sp. nov., a novel member of the genus Rhodopirellula isolated from brackish sediments collected in the Tagus River estuary, Portugal.</title>
        <authorList>
            <person name="Vitorino I.R."/>
            <person name="Klimek D."/>
            <person name="Calusinska M."/>
            <person name="Lobo-da-Cunha A."/>
            <person name="Vasconcelos V."/>
            <person name="Lage O.M."/>
        </authorList>
    </citation>
    <scope>NUCLEOTIDE SEQUENCE [LARGE SCALE GENOMIC DNA]</scope>
    <source>
        <strain evidence="2 3">ICT_H3.1</strain>
    </source>
</reference>
<proteinExistence type="predicted"/>
<gene>
    <name evidence="2" type="ORF">NB063_31870</name>
</gene>
<organism evidence="2 3">
    <name type="scientific">Aporhodopirellula aestuarii</name>
    <dbReference type="NCBI Taxonomy" id="2950107"/>
    <lineage>
        <taxon>Bacteria</taxon>
        <taxon>Pseudomonadati</taxon>
        <taxon>Planctomycetota</taxon>
        <taxon>Planctomycetia</taxon>
        <taxon>Pirellulales</taxon>
        <taxon>Pirellulaceae</taxon>
        <taxon>Aporhodopirellula</taxon>
    </lineage>
</organism>
<feature type="transmembrane region" description="Helical" evidence="1">
    <location>
        <begin position="219"/>
        <end position="238"/>
    </location>
</feature>
<keyword evidence="1" id="KW-0472">Membrane</keyword>
<feature type="transmembrane region" description="Helical" evidence="1">
    <location>
        <begin position="171"/>
        <end position="199"/>
    </location>
</feature>
<keyword evidence="1" id="KW-1133">Transmembrane helix</keyword>
<evidence type="ECO:0000313" key="3">
    <source>
        <dbReference type="Proteomes" id="UP001202961"/>
    </source>
</evidence>
<feature type="transmembrane region" description="Helical" evidence="1">
    <location>
        <begin position="379"/>
        <end position="400"/>
    </location>
</feature>
<sequence length="669" mass="74426">MASTSSDNQLWRANHAGGFLIATVLLSILCWGAYFWNGYFRYDDFEVVSICGDGSFWDQLFVVHGDHTLPLFRIEMWVLLQSFGTEPFVYNLFYFLIFVAVPVVTFFLFREFRIGDGASYLFLVLFVTWLGWPHLVAGYYILSVYLQAVLFTSAAVLFLQKYLAMHRKRDAILSLVMASLALAIELAGVIVIPILVVFLIAGFRREFGVKQFVRLNCGYLTAFVLLVVGVCSYLWYVFRVLYPGRFLVMAGASGESEGFIGLVSRSYLVLRNGIVHTLSGLNLLDLSDDSRLGDVVLLGLIVMVALACRVAWLSGRQSVVKFLLAASVCMLGAIVMTAIGRPQGAVFKHVVIVFYWFSVVVAVGLAVSISAIKDRSIRLGLFVLPIVLCFLPPLLMHFQYPSSQLTAARYNLIDARARRLQLGELANLLLGPLADVPGERRIPTLDGNYLFAKFGSGLYKYDMSFYRHHIGLSNDRVVLYRNQAMSSWTAPSVQTADDLRDVVDSRFKKQLKASPSLRELYLQPIVLGDRNSGIANLGEYLAEPIFHTATELPVTLDEQNHDSAIFAGAITTSGGLLLSLNAKVLNRQEGELQIYFTNDFAANGPLGRILIGLEEAEGVFQMDASGIVDIEVALDQIYAFSLSESISECRIQVEGSQVIQIDSVELRRR</sequence>
<protein>
    <recommendedName>
        <fullName evidence="4">Glycosyltransferase RgtA/B/C/D-like domain-containing protein</fullName>
    </recommendedName>
</protein>
<evidence type="ECO:0000256" key="1">
    <source>
        <dbReference type="SAM" id="Phobius"/>
    </source>
</evidence>